<dbReference type="InterPro" id="IPR000014">
    <property type="entry name" value="PAS"/>
</dbReference>
<comment type="subcellular location">
    <subcellularLocation>
        <location evidence="1">Nucleus</location>
    </subcellularLocation>
</comment>
<dbReference type="Gene3D" id="4.10.280.10">
    <property type="entry name" value="Helix-loop-helix DNA-binding domain"/>
    <property type="match status" value="1"/>
</dbReference>
<name>A0A6J8CIC2_MYTCO</name>
<dbReference type="CDD" id="cd00130">
    <property type="entry name" value="PAS"/>
    <property type="match status" value="2"/>
</dbReference>
<feature type="compositionally biased region" description="Polar residues" evidence="7">
    <location>
        <begin position="198"/>
        <end position="213"/>
    </location>
</feature>
<sequence length="864" mass="96777">MNEQSFFQWDLVRQPLQGQAFGMGASLLDFSILELRKEKSRDAARSRRGKENYEFYELAKLLPLPAAITSQLDKASIIRLSISYLKLREFSNHGDPPWNRDALPNNKTLKGHGRRRNLTSVDLIESHQGTHILQSLDGFAFALGSDGRFLYISETVSIYLGLSQVEMTGSSIFDYVHHADHNELAEYLGLGFQNVVSNAPSPGSTSDEGSAPSTPRPMSPSNPDRVAYMIPNPDKPLERTFCLRMKSTLTKRGVHVRTSGYRVVYVTSNFRPQMCFNLNRKSTTQYLGLVGIAIALPPPTITELRIESDTFIMRLSPNLKIIYCDTMITELTDWNSDDVNNRMFYDFCHAGDVIRILKHHEDLMRKGQVLTDYFRFMNKNGGYVWVQMCATTLFSSKTSDDHTILAIIYVLSGILHRGCVMDQNQTSGPIRHLDTDQSEHQSEHGSDIGEAKSDTLTCHKSPTHDPWDTSVTSSTSQPVENLQNSPDELDNIDLDKGQTEHCLTPDDLIDCQEEAARIISDNLHDKISVNKTDFKYSRRKTEKPRKRKRDYSVDQDDVDGHCTISLINSHLSHEDKSERCSSTSNVSNHNEDYEMSENSDNTLYSVTEDLSRRSSNTHIREENQSELGWQNLDDINHNSVASSVKDLEDVMNRHLPVTGIDNGMKSPTDLTVQQIGGAMNRQRSAIQWAGNSHDSSTLPASNLLRTLYANRESVIRSNTRPSYVNNDPVNLLTPPENEGHKDHLTLHIPHIVISKSTALPSYSGSTVSCSLQDTFDITPPASVSPNDKIPSHLYDGHYEHSVASSSLAAPIPVKSQAFSLSFVSPSPDYNNGTKIHPASYQVGEHPPFIYGGNSSSGVIYDSWY</sequence>
<dbReference type="GO" id="GO:0005634">
    <property type="term" value="C:nucleus"/>
    <property type="evidence" value="ECO:0007669"/>
    <property type="project" value="UniProtKB-SubCell"/>
</dbReference>
<keyword evidence="4" id="KW-0238">DNA-binding</keyword>
<dbReference type="SUPFAM" id="SSF55785">
    <property type="entry name" value="PYP-like sensor domain (PAS domain)"/>
    <property type="match status" value="2"/>
</dbReference>
<evidence type="ECO:0000259" key="8">
    <source>
        <dbReference type="PROSITE" id="PS50112"/>
    </source>
</evidence>
<dbReference type="InterPro" id="IPR035965">
    <property type="entry name" value="PAS-like_dom_sf"/>
</dbReference>
<evidence type="ECO:0000256" key="6">
    <source>
        <dbReference type="ARBA" id="ARBA00023242"/>
    </source>
</evidence>
<evidence type="ECO:0000313" key="10">
    <source>
        <dbReference type="EMBL" id="CAC5396203.1"/>
    </source>
</evidence>
<dbReference type="FunFam" id="4.10.280.10:FF:000007">
    <property type="entry name" value="single-minded homolog 1 isoform X1"/>
    <property type="match status" value="1"/>
</dbReference>
<gene>
    <name evidence="10" type="ORF">MCOR_30797</name>
</gene>
<evidence type="ECO:0000313" key="11">
    <source>
        <dbReference type="Proteomes" id="UP000507470"/>
    </source>
</evidence>
<evidence type="ECO:0000259" key="9">
    <source>
        <dbReference type="PROSITE" id="PS50888"/>
    </source>
</evidence>
<evidence type="ECO:0000256" key="1">
    <source>
        <dbReference type="ARBA" id="ARBA00004123"/>
    </source>
</evidence>
<keyword evidence="11" id="KW-1185">Reference proteome</keyword>
<dbReference type="SMART" id="SM00353">
    <property type="entry name" value="HLH"/>
    <property type="match status" value="1"/>
</dbReference>
<dbReference type="InterPro" id="IPR011598">
    <property type="entry name" value="bHLH_dom"/>
</dbReference>
<protein>
    <submittedName>
        <fullName evidence="10">NPAS1_3</fullName>
    </submittedName>
</protein>
<dbReference type="Proteomes" id="UP000507470">
    <property type="component" value="Unassembled WGS sequence"/>
</dbReference>
<evidence type="ECO:0000256" key="5">
    <source>
        <dbReference type="ARBA" id="ARBA00023163"/>
    </source>
</evidence>
<dbReference type="PROSITE" id="PS50888">
    <property type="entry name" value="BHLH"/>
    <property type="match status" value="1"/>
</dbReference>
<dbReference type="InterPro" id="IPR013767">
    <property type="entry name" value="PAS_fold"/>
</dbReference>
<dbReference type="Pfam" id="PF14598">
    <property type="entry name" value="PAS_11"/>
    <property type="match status" value="1"/>
</dbReference>
<dbReference type="GO" id="GO:0046983">
    <property type="term" value="F:protein dimerization activity"/>
    <property type="evidence" value="ECO:0007669"/>
    <property type="project" value="InterPro"/>
</dbReference>
<dbReference type="InterPro" id="IPR036638">
    <property type="entry name" value="HLH_DNA-bd_sf"/>
</dbReference>
<dbReference type="AlphaFoldDB" id="A0A6J8CIC2"/>
<keyword evidence="3" id="KW-0805">Transcription regulation</keyword>
<keyword evidence="2" id="KW-0677">Repeat</keyword>
<dbReference type="PROSITE" id="PS50112">
    <property type="entry name" value="PAS"/>
    <property type="match status" value="1"/>
</dbReference>
<proteinExistence type="predicted"/>
<feature type="domain" description="PAS" evidence="8">
    <location>
        <begin position="125"/>
        <end position="199"/>
    </location>
</feature>
<feature type="region of interest" description="Disordered" evidence="7">
    <location>
        <begin position="426"/>
        <end position="493"/>
    </location>
</feature>
<dbReference type="SMART" id="SM00091">
    <property type="entry name" value="PAS"/>
    <property type="match status" value="2"/>
</dbReference>
<dbReference type="OrthoDB" id="6021714at2759"/>
<evidence type="ECO:0000256" key="3">
    <source>
        <dbReference type="ARBA" id="ARBA00023015"/>
    </source>
</evidence>
<dbReference type="GO" id="GO:0000981">
    <property type="term" value="F:DNA-binding transcription factor activity, RNA polymerase II-specific"/>
    <property type="evidence" value="ECO:0007669"/>
    <property type="project" value="TreeGrafter"/>
</dbReference>
<reference evidence="10 11" key="1">
    <citation type="submission" date="2020-06" db="EMBL/GenBank/DDBJ databases">
        <authorList>
            <person name="Li R."/>
            <person name="Bekaert M."/>
        </authorList>
    </citation>
    <scope>NUCLEOTIDE SEQUENCE [LARGE SCALE GENOMIC DNA]</scope>
    <source>
        <strain evidence="11">wild</strain>
    </source>
</reference>
<dbReference type="GO" id="GO:0000977">
    <property type="term" value="F:RNA polymerase II transcription regulatory region sequence-specific DNA binding"/>
    <property type="evidence" value="ECO:0007669"/>
    <property type="project" value="TreeGrafter"/>
</dbReference>
<feature type="compositionally biased region" description="Basic and acidic residues" evidence="7">
    <location>
        <begin position="431"/>
        <end position="453"/>
    </location>
</feature>
<feature type="region of interest" description="Disordered" evidence="7">
    <location>
        <begin position="198"/>
        <end position="227"/>
    </location>
</feature>
<dbReference type="CDD" id="cd19733">
    <property type="entry name" value="bHLH-PAS_trachealess_like"/>
    <property type="match status" value="1"/>
</dbReference>
<dbReference type="Pfam" id="PF00989">
    <property type="entry name" value="PAS"/>
    <property type="match status" value="1"/>
</dbReference>
<dbReference type="SUPFAM" id="SSF47459">
    <property type="entry name" value="HLH, helix-loop-helix DNA-binding domain"/>
    <property type="match status" value="1"/>
</dbReference>
<evidence type="ECO:0000256" key="4">
    <source>
        <dbReference type="ARBA" id="ARBA00023125"/>
    </source>
</evidence>
<dbReference type="EMBL" id="CACVKT020005606">
    <property type="protein sequence ID" value="CAC5396203.1"/>
    <property type="molecule type" value="Genomic_DNA"/>
</dbReference>
<dbReference type="Pfam" id="PF23171">
    <property type="entry name" value="bHLH_HIF1A"/>
    <property type="match status" value="1"/>
</dbReference>
<evidence type="ECO:0000256" key="7">
    <source>
        <dbReference type="SAM" id="MobiDB-lite"/>
    </source>
</evidence>
<organism evidence="10 11">
    <name type="scientific">Mytilus coruscus</name>
    <name type="common">Sea mussel</name>
    <dbReference type="NCBI Taxonomy" id="42192"/>
    <lineage>
        <taxon>Eukaryota</taxon>
        <taxon>Metazoa</taxon>
        <taxon>Spiralia</taxon>
        <taxon>Lophotrochozoa</taxon>
        <taxon>Mollusca</taxon>
        <taxon>Bivalvia</taxon>
        <taxon>Autobranchia</taxon>
        <taxon>Pteriomorphia</taxon>
        <taxon>Mytilida</taxon>
        <taxon>Mytiloidea</taxon>
        <taxon>Mytilidae</taxon>
        <taxon>Mytilinae</taxon>
        <taxon>Mytilus</taxon>
    </lineage>
</organism>
<accession>A0A6J8CIC2</accession>
<dbReference type="Gene3D" id="3.30.450.20">
    <property type="entry name" value="PAS domain"/>
    <property type="match status" value="2"/>
</dbReference>
<keyword evidence="5" id="KW-0804">Transcription</keyword>
<feature type="compositionally biased region" description="Polar residues" evidence="7">
    <location>
        <begin position="469"/>
        <end position="486"/>
    </location>
</feature>
<dbReference type="FunFam" id="3.30.450.20:FF:000025">
    <property type="entry name" value="Neuronal PAS domain protein 3 isoform 1"/>
    <property type="match status" value="1"/>
</dbReference>
<keyword evidence="6" id="KW-0539">Nucleus</keyword>
<dbReference type="PANTHER" id="PTHR23043:SF26">
    <property type="entry name" value="PROTEIN TRACHEALESS"/>
    <property type="match status" value="1"/>
</dbReference>
<dbReference type="PANTHER" id="PTHR23043">
    <property type="entry name" value="HYPOXIA-INDUCIBLE FACTOR 1 ALPHA"/>
    <property type="match status" value="1"/>
</dbReference>
<feature type="region of interest" description="Disordered" evidence="7">
    <location>
        <begin position="573"/>
        <end position="598"/>
    </location>
</feature>
<evidence type="ECO:0000256" key="2">
    <source>
        <dbReference type="ARBA" id="ARBA00022737"/>
    </source>
</evidence>
<feature type="domain" description="BHLH" evidence="9">
    <location>
        <begin position="35"/>
        <end position="88"/>
    </location>
</feature>